<reference evidence="6" key="1">
    <citation type="submission" date="2015-05" db="EMBL/GenBank/DDBJ databases">
        <authorList>
            <person name="Wang D.B."/>
            <person name="Wang M."/>
        </authorList>
    </citation>
    <scope>NUCLEOTIDE SEQUENCE</scope>
    <source>
        <strain evidence="6">36-1</strain>
    </source>
</reference>
<dbReference type="Proteomes" id="UP000078240">
    <property type="component" value="Unassembled WGS sequence"/>
</dbReference>
<evidence type="ECO:0000256" key="1">
    <source>
        <dbReference type="ARBA" id="ARBA00022679"/>
    </source>
</evidence>
<evidence type="ECO:0000259" key="4">
    <source>
        <dbReference type="Pfam" id="PF13302"/>
    </source>
</evidence>
<dbReference type="AlphaFoldDB" id="A0A179H430"/>
<keyword evidence="2" id="KW-0012">Acyltransferase</keyword>
<evidence type="ECO:0000256" key="2">
    <source>
        <dbReference type="ARBA" id="ARBA00023315"/>
    </source>
</evidence>
<protein>
    <submittedName>
        <fullName evidence="5">Acetyltransferase</fullName>
    </submittedName>
</protein>
<comment type="caution">
    <text evidence="5">The sequence shown here is derived from an EMBL/GenBank/DDBJ whole genome shotgun (WGS) entry which is preliminary data.</text>
</comment>
<name>A0A179H430_PURLI</name>
<dbReference type="EMBL" id="LCWV01000003">
    <property type="protein sequence ID" value="PWI74262.1"/>
    <property type="molecule type" value="Genomic_DNA"/>
</dbReference>
<dbReference type="SUPFAM" id="SSF55729">
    <property type="entry name" value="Acyl-CoA N-acyltransferases (Nat)"/>
    <property type="match status" value="1"/>
</dbReference>
<dbReference type="EMBL" id="LSBH01000002">
    <property type="protein sequence ID" value="OAQ84253.1"/>
    <property type="molecule type" value="Genomic_DNA"/>
</dbReference>
<sequence>MAPASRILESPNPPGAEPGALFFETERLIVRRYRADDAPALAAAANYTEVSDWMSDRFPSPYTADAALEFFARHEKALHPTHPTHAAVLIKPNTADNPSSEPRMIGGLGADVMEDILYRTWNLGYFLTPSAWGKGYATEAVGGFVRWLFATWPLLNRIEGEAYGHNVASQRVLEKSGLKREGVRRGAAEKQGVLVDLIMFGIVRADLQEQSR</sequence>
<reference evidence="5 7" key="3">
    <citation type="submission" date="2016-01" db="EMBL/GenBank/DDBJ databases">
        <title>Biosynthesis of antibiotic leucinostatins and their inhibition on Phytophthora in bio-control Purpureocillium lilacinum.</title>
        <authorList>
            <person name="Wang G."/>
            <person name="Liu Z."/>
            <person name="Lin R."/>
            <person name="Li E."/>
            <person name="Mao Z."/>
            <person name="Ling J."/>
            <person name="Yin W."/>
            <person name="Xie B."/>
        </authorList>
    </citation>
    <scope>NUCLEOTIDE SEQUENCE [LARGE SCALE GENOMIC DNA]</scope>
    <source>
        <strain evidence="5">PLBJ-1</strain>
    </source>
</reference>
<dbReference type="PANTHER" id="PTHR43792">
    <property type="entry name" value="GNAT FAMILY, PUTATIVE (AFU_ORTHOLOGUE AFUA_3G00765)-RELATED-RELATED"/>
    <property type="match status" value="1"/>
</dbReference>
<evidence type="ECO:0000313" key="7">
    <source>
        <dbReference type="Proteomes" id="UP000078240"/>
    </source>
</evidence>
<dbReference type="GO" id="GO:0016747">
    <property type="term" value="F:acyltransferase activity, transferring groups other than amino-acyl groups"/>
    <property type="evidence" value="ECO:0007669"/>
    <property type="project" value="InterPro"/>
</dbReference>
<evidence type="ECO:0000313" key="8">
    <source>
        <dbReference type="Proteomes" id="UP000245956"/>
    </source>
</evidence>
<dbReference type="Pfam" id="PF13302">
    <property type="entry name" value="Acetyltransf_3"/>
    <property type="match status" value="1"/>
</dbReference>
<accession>A0A179H430</accession>
<gene>
    <name evidence="6" type="ORF">PCL_07576</name>
    <name evidence="5" type="ORF">VFPBJ_03021</name>
</gene>
<feature type="domain" description="N-acetyltransferase" evidence="4">
    <location>
        <begin position="27"/>
        <end position="179"/>
    </location>
</feature>
<dbReference type="PANTHER" id="PTHR43792:SF8">
    <property type="entry name" value="[RIBOSOMAL PROTEIN US5]-ALANINE N-ACETYLTRANSFERASE"/>
    <property type="match status" value="1"/>
</dbReference>
<keyword evidence="1 5" id="KW-0808">Transferase</keyword>
<organism evidence="5 7">
    <name type="scientific">Purpureocillium lilacinum</name>
    <name type="common">Paecilomyces lilacinus</name>
    <dbReference type="NCBI Taxonomy" id="33203"/>
    <lineage>
        <taxon>Eukaryota</taxon>
        <taxon>Fungi</taxon>
        <taxon>Dikarya</taxon>
        <taxon>Ascomycota</taxon>
        <taxon>Pezizomycotina</taxon>
        <taxon>Sordariomycetes</taxon>
        <taxon>Hypocreomycetidae</taxon>
        <taxon>Hypocreales</taxon>
        <taxon>Ophiocordycipitaceae</taxon>
        <taxon>Purpureocillium</taxon>
    </lineage>
</organism>
<dbReference type="Gene3D" id="3.40.630.30">
    <property type="match status" value="1"/>
</dbReference>
<evidence type="ECO:0000256" key="3">
    <source>
        <dbReference type="ARBA" id="ARBA00038502"/>
    </source>
</evidence>
<reference evidence="6 8" key="2">
    <citation type="journal article" date="2016" name="Front. Microbiol.">
        <title>Genome and transcriptome sequences reveal the specific parasitism of the nematophagous Purpureocillium lilacinum 36-1.</title>
        <authorList>
            <person name="Xie J."/>
            <person name="Li S."/>
            <person name="Mo C."/>
            <person name="Xiao X."/>
            <person name="Peng D."/>
            <person name="Wang G."/>
            <person name="Xiao Y."/>
        </authorList>
    </citation>
    <scope>NUCLEOTIDE SEQUENCE [LARGE SCALE GENOMIC DNA]</scope>
    <source>
        <strain evidence="6 8">36-1</strain>
    </source>
</reference>
<dbReference type="InterPro" id="IPR051531">
    <property type="entry name" value="N-acetyltransferase"/>
</dbReference>
<dbReference type="InterPro" id="IPR016181">
    <property type="entry name" value="Acyl_CoA_acyltransferase"/>
</dbReference>
<dbReference type="InterPro" id="IPR000182">
    <property type="entry name" value="GNAT_dom"/>
</dbReference>
<proteinExistence type="inferred from homology"/>
<dbReference type="Proteomes" id="UP000245956">
    <property type="component" value="Unassembled WGS sequence"/>
</dbReference>
<evidence type="ECO:0000313" key="5">
    <source>
        <dbReference type="EMBL" id="OAQ84253.1"/>
    </source>
</evidence>
<comment type="similarity">
    <text evidence="3">Belongs to the acetyltransferase family. RimJ subfamily.</text>
</comment>
<evidence type="ECO:0000313" key="6">
    <source>
        <dbReference type="EMBL" id="PWI74262.1"/>
    </source>
</evidence>